<dbReference type="Proteomes" id="UP001055811">
    <property type="component" value="Linkage Group LG08"/>
</dbReference>
<protein>
    <submittedName>
        <fullName evidence="1">Uncharacterized protein</fullName>
    </submittedName>
</protein>
<keyword evidence="2" id="KW-1185">Reference proteome</keyword>
<name>A0ACB8ZQB6_CICIN</name>
<evidence type="ECO:0000313" key="2">
    <source>
        <dbReference type="Proteomes" id="UP001055811"/>
    </source>
</evidence>
<comment type="caution">
    <text evidence="1">The sequence shown here is derived from an EMBL/GenBank/DDBJ whole genome shotgun (WGS) entry which is preliminary data.</text>
</comment>
<evidence type="ECO:0000313" key="1">
    <source>
        <dbReference type="EMBL" id="KAI3699906.1"/>
    </source>
</evidence>
<accession>A0ACB8ZQB6</accession>
<organism evidence="1 2">
    <name type="scientific">Cichorium intybus</name>
    <name type="common">Chicory</name>
    <dbReference type="NCBI Taxonomy" id="13427"/>
    <lineage>
        <taxon>Eukaryota</taxon>
        <taxon>Viridiplantae</taxon>
        <taxon>Streptophyta</taxon>
        <taxon>Embryophyta</taxon>
        <taxon>Tracheophyta</taxon>
        <taxon>Spermatophyta</taxon>
        <taxon>Magnoliopsida</taxon>
        <taxon>eudicotyledons</taxon>
        <taxon>Gunneridae</taxon>
        <taxon>Pentapetalae</taxon>
        <taxon>asterids</taxon>
        <taxon>campanulids</taxon>
        <taxon>Asterales</taxon>
        <taxon>Asteraceae</taxon>
        <taxon>Cichorioideae</taxon>
        <taxon>Cichorieae</taxon>
        <taxon>Cichoriinae</taxon>
        <taxon>Cichorium</taxon>
    </lineage>
</organism>
<reference evidence="2" key="1">
    <citation type="journal article" date="2022" name="Mol. Ecol. Resour.">
        <title>The genomes of chicory, endive, great burdock and yacon provide insights into Asteraceae palaeo-polyploidization history and plant inulin production.</title>
        <authorList>
            <person name="Fan W."/>
            <person name="Wang S."/>
            <person name="Wang H."/>
            <person name="Wang A."/>
            <person name="Jiang F."/>
            <person name="Liu H."/>
            <person name="Zhao H."/>
            <person name="Xu D."/>
            <person name="Zhang Y."/>
        </authorList>
    </citation>
    <scope>NUCLEOTIDE SEQUENCE [LARGE SCALE GENOMIC DNA]</scope>
    <source>
        <strain evidence="2">cv. Punajuju</strain>
    </source>
</reference>
<sequence length="107" mass="11437">MVSSCFSLPTKWSLSIFRRLLQKTLSSGIIIAGELGFVQPVTEGEALPSSATDLGFAKPNIQTSTLPSSTLVSSSLLGKPWERLERIELMELVSTNKEVVGGGREGA</sequence>
<gene>
    <name evidence="1" type="ORF">L2E82_44513</name>
</gene>
<dbReference type="EMBL" id="CM042016">
    <property type="protein sequence ID" value="KAI3699906.1"/>
    <property type="molecule type" value="Genomic_DNA"/>
</dbReference>
<proteinExistence type="predicted"/>
<reference evidence="1 2" key="2">
    <citation type="journal article" date="2022" name="Mol. Ecol. Resour.">
        <title>The genomes of chicory, endive, great burdock and yacon provide insights into Asteraceae paleo-polyploidization history and plant inulin production.</title>
        <authorList>
            <person name="Fan W."/>
            <person name="Wang S."/>
            <person name="Wang H."/>
            <person name="Wang A."/>
            <person name="Jiang F."/>
            <person name="Liu H."/>
            <person name="Zhao H."/>
            <person name="Xu D."/>
            <person name="Zhang Y."/>
        </authorList>
    </citation>
    <scope>NUCLEOTIDE SEQUENCE [LARGE SCALE GENOMIC DNA]</scope>
    <source>
        <strain evidence="2">cv. Punajuju</strain>
        <tissue evidence="1">Leaves</tissue>
    </source>
</reference>